<accession>A0A0F8YZ45</accession>
<dbReference type="InterPro" id="IPR050246">
    <property type="entry name" value="Class_II_FBP_aldolase"/>
</dbReference>
<proteinExistence type="predicted"/>
<dbReference type="InterPro" id="IPR000771">
    <property type="entry name" value="FBA_II"/>
</dbReference>
<dbReference type="GO" id="GO:0008270">
    <property type="term" value="F:zinc ion binding"/>
    <property type="evidence" value="ECO:0007669"/>
    <property type="project" value="InterPro"/>
</dbReference>
<comment type="caution">
    <text evidence="1">The sequence shown here is derived from an EMBL/GenBank/DDBJ whole genome shotgun (WGS) entry which is preliminary data.</text>
</comment>
<reference evidence="1" key="1">
    <citation type="journal article" date="2015" name="Nature">
        <title>Complex archaea that bridge the gap between prokaryotes and eukaryotes.</title>
        <authorList>
            <person name="Spang A."/>
            <person name="Saw J.H."/>
            <person name="Jorgensen S.L."/>
            <person name="Zaremba-Niedzwiedzka K."/>
            <person name="Martijn J."/>
            <person name="Lind A.E."/>
            <person name="van Eijk R."/>
            <person name="Schleper C."/>
            <person name="Guy L."/>
            <person name="Ettema T.J."/>
        </authorList>
    </citation>
    <scope>NUCLEOTIDE SEQUENCE</scope>
</reference>
<dbReference type="AlphaFoldDB" id="A0A0F8YZ45"/>
<dbReference type="PANTHER" id="PTHR30304">
    <property type="entry name" value="D-TAGATOSE-1,6-BISPHOSPHATE ALDOLASE"/>
    <property type="match status" value="1"/>
</dbReference>
<dbReference type="Gene3D" id="3.20.20.70">
    <property type="entry name" value="Aldolase class I"/>
    <property type="match status" value="1"/>
</dbReference>
<evidence type="ECO:0000313" key="1">
    <source>
        <dbReference type="EMBL" id="KKK59334.1"/>
    </source>
</evidence>
<sequence length="234" mass="25770">MRCPVIIGFGGRSFETSVGWDEIKLASFANMGKIMAQNSSVPTVFILNEVEDLEIINKGMRLGFNSVMFDGSSFPVEEDIKLTRRVVKQAAKKGIDVEGQVGRIPSTGERIEKNFLTSPQEAAYFVEKTGVSALAISVGNIHMAMDEESPIDLDLLEEINRLTGVPLVIHGGTGFPDALVKEVINRGVCKFNVGTILKEVFLREVKKTLEKINLSKADFQELLGSNSQMDIFEK</sequence>
<gene>
    <name evidence="1" type="ORF">LCGC14_3035430</name>
</gene>
<dbReference type="SUPFAM" id="SSF51569">
    <property type="entry name" value="Aldolase"/>
    <property type="match status" value="1"/>
</dbReference>
<dbReference type="InterPro" id="IPR013785">
    <property type="entry name" value="Aldolase_TIM"/>
</dbReference>
<dbReference type="Pfam" id="PF01116">
    <property type="entry name" value="F_bP_aldolase"/>
    <property type="match status" value="1"/>
</dbReference>
<protein>
    <recommendedName>
        <fullName evidence="2">Fructose-bisphosphate aldolase</fullName>
    </recommendedName>
</protein>
<feature type="non-terminal residue" evidence="1">
    <location>
        <position position="234"/>
    </location>
</feature>
<dbReference type="GO" id="GO:0016832">
    <property type="term" value="F:aldehyde-lyase activity"/>
    <property type="evidence" value="ECO:0007669"/>
    <property type="project" value="InterPro"/>
</dbReference>
<name>A0A0F8YZ45_9ZZZZ</name>
<dbReference type="GO" id="GO:0005975">
    <property type="term" value="P:carbohydrate metabolic process"/>
    <property type="evidence" value="ECO:0007669"/>
    <property type="project" value="InterPro"/>
</dbReference>
<evidence type="ECO:0008006" key="2">
    <source>
        <dbReference type="Google" id="ProtNLM"/>
    </source>
</evidence>
<organism evidence="1">
    <name type="scientific">marine sediment metagenome</name>
    <dbReference type="NCBI Taxonomy" id="412755"/>
    <lineage>
        <taxon>unclassified sequences</taxon>
        <taxon>metagenomes</taxon>
        <taxon>ecological metagenomes</taxon>
    </lineage>
</organism>
<dbReference type="EMBL" id="LAZR01063531">
    <property type="protein sequence ID" value="KKK59334.1"/>
    <property type="molecule type" value="Genomic_DNA"/>
</dbReference>
<dbReference type="PANTHER" id="PTHR30304:SF0">
    <property type="entry name" value="D-TAGATOSE-1,6-BISPHOSPHATE ALDOLASE SUBUNIT GATY-RELATED"/>
    <property type="match status" value="1"/>
</dbReference>
<dbReference type="PIRSF" id="PIRSF001359">
    <property type="entry name" value="F_bP_aldolase_II"/>
    <property type="match status" value="1"/>
</dbReference>